<organism evidence="3 4">
    <name type="scientific">Treponema bryantii</name>
    <dbReference type="NCBI Taxonomy" id="163"/>
    <lineage>
        <taxon>Bacteria</taxon>
        <taxon>Pseudomonadati</taxon>
        <taxon>Spirochaetota</taxon>
        <taxon>Spirochaetia</taxon>
        <taxon>Spirochaetales</taxon>
        <taxon>Treponemataceae</taxon>
        <taxon>Treponema</taxon>
    </lineage>
</organism>
<keyword evidence="4" id="KW-1185">Reference proteome</keyword>
<feature type="non-terminal residue" evidence="3">
    <location>
        <position position="1"/>
    </location>
</feature>
<dbReference type="InterPro" id="IPR006530">
    <property type="entry name" value="YD"/>
</dbReference>
<accession>A0A1H9K3J6</accession>
<reference evidence="3 4" key="1">
    <citation type="submission" date="2016-10" db="EMBL/GenBank/DDBJ databases">
        <authorList>
            <person name="de Groot N.N."/>
        </authorList>
    </citation>
    <scope>NUCLEOTIDE SEQUENCE [LARGE SCALE GENOMIC DNA]</scope>
    <source>
        <strain evidence="3 4">B25</strain>
    </source>
</reference>
<dbReference type="PANTHER" id="PTHR32305:SF15">
    <property type="entry name" value="PROTEIN RHSA-RELATED"/>
    <property type="match status" value="1"/>
</dbReference>
<protein>
    <submittedName>
        <fullName evidence="3">YD repeat-containing protein</fullName>
    </submittedName>
</protein>
<dbReference type="NCBIfam" id="TIGR01643">
    <property type="entry name" value="YD_repeat_2x"/>
    <property type="match status" value="2"/>
</dbReference>
<dbReference type="Gene3D" id="2.180.10.10">
    <property type="entry name" value="RHS repeat-associated core"/>
    <property type="match status" value="1"/>
</dbReference>
<dbReference type="InterPro" id="IPR050708">
    <property type="entry name" value="T6SS_VgrG/RHS"/>
</dbReference>
<gene>
    <name evidence="3" type="ORF">SAMN04487977_1251</name>
</gene>
<evidence type="ECO:0000256" key="1">
    <source>
        <dbReference type="ARBA" id="ARBA00022737"/>
    </source>
</evidence>
<proteinExistence type="predicted"/>
<dbReference type="RefSeq" id="WP_143064261.1">
    <property type="nucleotide sequence ID" value="NZ_FOFU01000025.1"/>
</dbReference>
<evidence type="ECO:0000259" key="2">
    <source>
        <dbReference type="Pfam" id="PF25023"/>
    </source>
</evidence>
<keyword evidence="1" id="KW-0677">Repeat</keyword>
<dbReference type="OrthoDB" id="454702at2"/>
<dbReference type="PANTHER" id="PTHR32305">
    <property type="match status" value="1"/>
</dbReference>
<dbReference type="AlphaFoldDB" id="A0A1H9K3J6"/>
<feature type="domain" description="Teneurin-like YD-shell" evidence="2">
    <location>
        <begin position="17"/>
        <end position="187"/>
    </location>
</feature>
<dbReference type="EMBL" id="FOFU01000025">
    <property type="protein sequence ID" value="SEQ93415.1"/>
    <property type="molecule type" value="Genomic_DNA"/>
</dbReference>
<dbReference type="Pfam" id="PF25023">
    <property type="entry name" value="TEN_YD-shell"/>
    <property type="match status" value="1"/>
</dbReference>
<sequence length="523" mass="60990">VMNRVTKENAAGLTERAIEYDGLGRVKSETDGEENSHTYEYDGLGRVVKETVNTKPQTVLYYEYDARGNVIKFTDAAGTVFKRTYTKTDLLKEEKVYVEEDGKEILKETRTYTYDEAGALKSAGEGKNIVYYNGADSNYQPDAYGNTRREYWNKTGFEMSYDYDKLNRLTSVTTPDAKKENYSYNKNSQVTEIGGLINGTLSYNNTTKRLDSVNYECGINKNLTYNESGLVSEFSYSSDKNAAFKTGFEYVYDNNFNITDRIHKDTEEKDTFTYDGLNRLVTSSLKSKFSNDTYEQFNLVNMSEIDRDIDGMAVEQKGQFYQADKVTLDENGKSFVYDFKEEKEIQKIELFKTNLEKTSRIRERDLHIYTKQNETDGWSELTPDNWNYVVDPKNQSIHFNLKTSLKTRFIKIRTIWDDRDLDNNNVSDYVTFSNESVQKMIRIWTLENERNEEYDYDRNSNRKSITENGKNRSYTYYKNDKNGNTARVMFDGKWWYTYDDNGNRIARAAKAENENNKVTLDKT</sequence>
<evidence type="ECO:0000313" key="4">
    <source>
        <dbReference type="Proteomes" id="UP000182360"/>
    </source>
</evidence>
<dbReference type="Proteomes" id="UP000182360">
    <property type="component" value="Unassembled WGS sequence"/>
</dbReference>
<evidence type="ECO:0000313" key="3">
    <source>
        <dbReference type="EMBL" id="SEQ93415.1"/>
    </source>
</evidence>
<dbReference type="InterPro" id="IPR056823">
    <property type="entry name" value="TEN-like_YD-shell"/>
</dbReference>
<feature type="non-terminal residue" evidence="3">
    <location>
        <position position="523"/>
    </location>
</feature>
<name>A0A1H9K3J6_9SPIR</name>